<reference evidence="2" key="2">
    <citation type="submission" date="2019-10" db="EMBL/GenBank/DDBJ databases">
        <authorList>
            <consortium name="NCBI Pathogen Detection Project"/>
        </authorList>
    </citation>
    <scope>NUCLEOTIDE SEQUENCE</scope>
    <source>
        <strain evidence="2">Salmonella enterica</strain>
    </source>
</reference>
<reference evidence="2" key="1">
    <citation type="journal article" date="2018" name="Genome Biol.">
        <title>SKESA: strategic k-mer extension for scrupulous assemblies.</title>
        <authorList>
            <person name="Souvorov A."/>
            <person name="Agarwala R."/>
            <person name="Lipman D.J."/>
        </authorList>
    </citation>
    <scope>NUCLEOTIDE SEQUENCE</scope>
    <source>
        <strain evidence="2">Salmonella enterica</strain>
    </source>
</reference>
<sequence length="107" mass="11898">MSDFKPLNTYSQGHALNVLFFDGDAENEPLIDNVLSRIKSVMLMHEAIASLPPDVSLDGVPFSEISTLILSDAYSLLLALNDREAKNKQRHEITVTVPDKQEESSRV</sequence>
<evidence type="ECO:0000256" key="1">
    <source>
        <dbReference type="SAM" id="MobiDB-lite"/>
    </source>
</evidence>
<name>A0A6Y1R1V0_SALDZ</name>
<evidence type="ECO:0000313" key="2">
    <source>
        <dbReference type="EMBL" id="HAB3966880.1"/>
    </source>
</evidence>
<accession>A0A6Y1R1V0</accession>
<gene>
    <name evidence="2" type="ORF">GBX62_23595</name>
</gene>
<proteinExistence type="predicted"/>
<protein>
    <submittedName>
        <fullName evidence="2">Uncharacterized protein</fullName>
    </submittedName>
</protein>
<feature type="region of interest" description="Disordered" evidence="1">
    <location>
        <begin position="87"/>
        <end position="107"/>
    </location>
</feature>
<organism evidence="2">
    <name type="scientific">Salmonella diarizonae</name>
    <dbReference type="NCBI Taxonomy" id="59204"/>
    <lineage>
        <taxon>Bacteria</taxon>
        <taxon>Pseudomonadati</taxon>
        <taxon>Pseudomonadota</taxon>
        <taxon>Gammaproteobacteria</taxon>
        <taxon>Enterobacterales</taxon>
        <taxon>Enterobacteriaceae</taxon>
        <taxon>Salmonella</taxon>
    </lineage>
</organism>
<comment type="caution">
    <text evidence="2">The sequence shown here is derived from an EMBL/GenBank/DDBJ whole genome shotgun (WGS) entry which is preliminary data.</text>
</comment>
<dbReference type="EMBL" id="DAAGOZ010000061">
    <property type="protein sequence ID" value="HAB3966880.1"/>
    <property type="molecule type" value="Genomic_DNA"/>
</dbReference>
<dbReference type="AlphaFoldDB" id="A0A6Y1R1V0"/>